<organism evidence="5 6">
    <name type="scientific">Schaalia hyovaginalis</name>
    <dbReference type="NCBI Taxonomy" id="29316"/>
    <lineage>
        <taxon>Bacteria</taxon>
        <taxon>Bacillati</taxon>
        <taxon>Actinomycetota</taxon>
        <taxon>Actinomycetes</taxon>
        <taxon>Actinomycetales</taxon>
        <taxon>Actinomycetaceae</taxon>
        <taxon>Schaalia</taxon>
    </lineage>
</organism>
<reference evidence="5" key="1">
    <citation type="submission" date="2020-08" db="EMBL/GenBank/DDBJ databases">
        <title>Sequencing the genomes of 1000 actinobacteria strains.</title>
        <authorList>
            <person name="Klenk H.-P."/>
        </authorList>
    </citation>
    <scope>NUCLEOTIDE SEQUENCE</scope>
    <source>
        <strain evidence="5">DSM 10695</strain>
    </source>
</reference>
<proteinExistence type="predicted"/>
<sequence>MSDILRVTGLKKTYPGFTLDGVNLNVEAGTIAGFVGRNGAGKTTTIKTILGLTSPDEGEIRVFGEDPRSSENVRTRLLERIGVVLDTCPFPEQLRVRALGPIGRTNYPRWNDALFARHLDAFSLDPKKRIKDLSRGMGMKLQIAFALAHEPDLLICDEATAGLDPMARAETIDILLDFVAEGERAILLSTHITSDLDACADTVTCIDAGRAVFSLTKEEITGLAGVAICSSTDLEALRAESALDDAVAIVPGAYSTEVLVRDRFAFAERFGRIALEPATVEKYMLMTLGGRR</sequence>
<dbReference type="InterPro" id="IPR003593">
    <property type="entry name" value="AAA+_ATPase"/>
</dbReference>
<dbReference type="SMART" id="SM00382">
    <property type="entry name" value="AAA"/>
    <property type="match status" value="1"/>
</dbReference>
<evidence type="ECO:0000313" key="6">
    <source>
        <dbReference type="Proteomes" id="UP000617426"/>
    </source>
</evidence>
<evidence type="ECO:0000313" key="5">
    <source>
        <dbReference type="EMBL" id="MBB6334159.1"/>
    </source>
</evidence>
<gene>
    <name evidence="5" type="ORF">HD592_000724</name>
</gene>
<keyword evidence="2" id="KW-0547">Nucleotide-binding</keyword>
<name>A0A923IYZ3_9ACTO</name>
<comment type="caution">
    <text evidence="5">The sequence shown here is derived from an EMBL/GenBank/DDBJ whole genome shotgun (WGS) entry which is preliminary data.</text>
</comment>
<protein>
    <submittedName>
        <fullName evidence="5">ABC-2 type transport system ATP-binding protein</fullName>
    </submittedName>
</protein>
<dbReference type="AlphaFoldDB" id="A0A923IYZ3"/>
<dbReference type="Proteomes" id="UP000617426">
    <property type="component" value="Unassembled WGS sequence"/>
</dbReference>
<evidence type="ECO:0000259" key="4">
    <source>
        <dbReference type="PROSITE" id="PS50893"/>
    </source>
</evidence>
<evidence type="ECO:0000256" key="2">
    <source>
        <dbReference type="ARBA" id="ARBA00022741"/>
    </source>
</evidence>
<evidence type="ECO:0000256" key="3">
    <source>
        <dbReference type="ARBA" id="ARBA00022840"/>
    </source>
</evidence>
<dbReference type="InterPro" id="IPR003439">
    <property type="entry name" value="ABC_transporter-like_ATP-bd"/>
</dbReference>
<dbReference type="InterPro" id="IPR051782">
    <property type="entry name" value="ABC_Transporter_VariousFunc"/>
</dbReference>
<dbReference type="Pfam" id="PF00005">
    <property type="entry name" value="ABC_tran"/>
    <property type="match status" value="1"/>
</dbReference>
<keyword evidence="6" id="KW-1185">Reference proteome</keyword>
<keyword evidence="3 5" id="KW-0067">ATP-binding</keyword>
<dbReference type="SUPFAM" id="SSF52540">
    <property type="entry name" value="P-loop containing nucleoside triphosphate hydrolases"/>
    <property type="match status" value="1"/>
</dbReference>
<accession>A0A923IYZ3</accession>
<dbReference type="RefSeq" id="WP_184451950.1">
    <property type="nucleotide sequence ID" value="NZ_JACHMK010000001.1"/>
</dbReference>
<dbReference type="PROSITE" id="PS50893">
    <property type="entry name" value="ABC_TRANSPORTER_2"/>
    <property type="match status" value="1"/>
</dbReference>
<dbReference type="CDD" id="cd03230">
    <property type="entry name" value="ABC_DR_subfamily_A"/>
    <property type="match status" value="1"/>
</dbReference>
<dbReference type="PANTHER" id="PTHR42939:SF3">
    <property type="entry name" value="ABC TRANSPORTER ATP-BINDING COMPONENT"/>
    <property type="match status" value="1"/>
</dbReference>
<feature type="domain" description="ABC transporter" evidence="4">
    <location>
        <begin position="5"/>
        <end position="233"/>
    </location>
</feature>
<dbReference type="PANTHER" id="PTHR42939">
    <property type="entry name" value="ABC TRANSPORTER ATP-BINDING PROTEIN ALBC-RELATED"/>
    <property type="match status" value="1"/>
</dbReference>
<evidence type="ECO:0000256" key="1">
    <source>
        <dbReference type="ARBA" id="ARBA00022448"/>
    </source>
</evidence>
<dbReference type="Gene3D" id="3.40.50.300">
    <property type="entry name" value="P-loop containing nucleotide triphosphate hydrolases"/>
    <property type="match status" value="1"/>
</dbReference>
<dbReference type="InterPro" id="IPR027417">
    <property type="entry name" value="P-loop_NTPase"/>
</dbReference>
<keyword evidence="1" id="KW-0813">Transport</keyword>
<dbReference type="EMBL" id="JACHMK010000001">
    <property type="protein sequence ID" value="MBB6334159.1"/>
    <property type="molecule type" value="Genomic_DNA"/>
</dbReference>
<dbReference type="GO" id="GO:0016887">
    <property type="term" value="F:ATP hydrolysis activity"/>
    <property type="evidence" value="ECO:0007669"/>
    <property type="project" value="InterPro"/>
</dbReference>
<dbReference type="GO" id="GO:0005524">
    <property type="term" value="F:ATP binding"/>
    <property type="evidence" value="ECO:0007669"/>
    <property type="project" value="UniProtKB-KW"/>
</dbReference>